<evidence type="ECO:0000256" key="4">
    <source>
        <dbReference type="ARBA" id="ARBA00022827"/>
    </source>
</evidence>
<dbReference type="EMBL" id="VCQV01000026">
    <property type="protein sequence ID" value="TWP34563.1"/>
    <property type="molecule type" value="Genomic_DNA"/>
</dbReference>
<evidence type="ECO:0000313" key="10">
    <source>
        <dbReference type="EMBL" id="TWP34563.1"/>
    </source>
</evidence>
<evidence type="ECO:0000256" key="2">
    <source>
        <dbReference type="ARBA" id="ARBA00022630"/>
    </source>
</evidence>
<dbReference type="Pfam" id="PF02754">
    <property type="entry name" value="CCG"/>
    <property type="match status" value="1"/>
</dbReference>
<dbReference type="GO" id="GO:0051536">
    <property type="term" value="F:iron-sulfur cluster binding"/>
    <property type="evidence" value="ECO:0007669"/>
    <property type="project" value="UniProtKB-KW"/>
</dbReference>
<evidence type="ECO:0000259" key="8">
    <source>
        <dbReference type="PROSITE" id="PS51379"/>
    </source>
</evidence>
<keyword evidence="3" id="KW-0479">Metal-binding</keyword>
<dbReference type="Gene3D" id="3.30.70.2740">
    <property type="match status" value="1"/>
</dbReference>
<dbReference type="GO" id="GO:0046872">
    <property type="term" value="F:metal ion binding"/>
    <property type="evidence" value="ECO:0007669"/>
    <property type="project" value="UniProtKB-KW"/>
</dbReference>
<dbReference type="InterPro" id="IPR016166">
    <property type="entry name" value="FAD-bd_PCMH"/>
</dbReference>
<keyword evidence="6" id="KW-0408">Iron</keyword>
<evidence type="ECO:0000313" key="11">
    <source>
        <dbReference type="Proteomes" id="UP000320244"/>
    </source>
</evidence>
<dbReference type="InterPro" id="IPR004017">
    <property type="entry name" value="Cys_rich_dom"/>
</dbReference>
<evidence type="ECO:0000256" key="1">
    <source>
        <dbReference type="ARBA" id="ARBA00001974"/>
    </source>
</evidence>
<reference evidence="10 11" key="1">
    <citation type="submission" date="2019-05" db="EMBL/GenBank/DDBJ databases">
        <authorList>
            <person name="Lee S.D."/>
        </authorList>
    </citation>
    <scope>NUCLEOTIDE SEQUENCE [LARGE SCALE GENOMIC DNA]</scope>
    <source>
        <strain evidence="10 11">C5-26</strain>
    </source>
</reference>
<feature type="domain" description="FAD-binding PCMH-type" evidence="9">
    <location>
        <begin position="42"/>
        <end position="264"/>
    </location>
</feature>
<evidence type="ECO:0000256" key="7">
    <source>
        <dbReference type="ARBA" id="ARBA00023014"/>
    </source>
</evidence>
<dbReference type="InterPro" id="IPR017896">
    <property type="entry name" value="4Fe4S_Fe-S-bd"/>
</dbReference>
<dbReference type="InterPro" id="IPR016164">
    <property type="entry name" value="FAD-linked_Oxase-like_C"/>
</dbReference>
<keyword evidence="5" id="KW-0560">Oxidoreductase</keyword>
<dbReference type="SUPFAM" id="SSF46548">
    <property type="entry name" value="alpha-helical ferredoxin"/>
    <property type="match status" value="1"/>
</dbReference>
<dbReference type="InterPro" id="IPR006094">
    <property type="entry name" value="Oxid_FAD_bind_N"/>
</dbReference>
<dbReference type="GO" id="GO:0071949">
    <property type="term" value="F:FAD binding"/>
    <property type="evidence" value="ECO:0007669"/>
    <property type="project" value="InterPro"/>
</dbReference>
<evidence type="ECO:0000256" key="5">
    <source>
        <dbReference type="ARBA" id="ARBA00023002"/>
    </source>
</evidence>
<dbReference type="GO" id="GO:0008720">
    <property type="term" value="F:D-lactate dehydrogenase (NAD+) activity"/>
    <property type="evidence" value="ECO:0007669"/>
    <property type="project" value="TreeGrafter"/>
</dbReference>
<gene>
    <name evidence="10" type="ORF">FGL98_16845</name>
</gene>
<keyword evidence="2" id="KW-0285">Flavoprotein</keyword>
<dbReference type="PANTHER" id="PTHR11748:SF119">
    <property type="entry name" value="D-2-HYDROXYGLUTARATE DEHYDROGENASE"/>
    <property type="match status" value="1"/>
</dbReference>
<feature type="domain" description="4Fe-4S ferredoxin-type" evidence="8">
    <location>
        <begin position="599"/>
        <end position="629"/>
    </location>
</feature>
<reference evidence="10 11" key="2">
    <citation type="submission" date="2019-08" db="EMBL/GenBank/DDBJ databases">
        <title>Jejuicoccus antrihumi gen. nov., sp. nov., a new member of the family Dermacoccaceae isolated from a cave.</title>
        <authorList>
            <person name="Schumann P."/>
            <person name="Kim I.S."/>
        </authorList>
    </citation>
    <scope>NUCLEOTIDE SEQUENCE [LARGE SCALE GENOMIC DNA]</scope>
    <source>
        <strain evidence="10 11">C5-26</strain>
    </source>
</reference>
<dbReference type="PROSITE" id="PS51387">
    <property type="entry name" value="FAD_PCMH"/>
    <property type="match status" value="1"/>
</dbReference>
<dbReference type="SUPFAM" id="SSF55103">
    <property type="entry name" value="FAD-linked oxidases, C-terminal domain"/>
    <property type="match status" value="1"/>
</dbReference>
<comment type="caution">
    <text evidence="10">The sequence shown here is derived from an EMBL/GenBank/DDBJ whole genome shotgun (WGS) entry which is preliminary data.</text>
</comment>
<dbReference type="PROSITE" id="PS00198">
    <property type="entry name" value="4FE4S_FER_1"/>
    <property type="match status" value="1"/>
</dbReference>
<dbReference type="InterPro" id="IPR016171">
    <property type="entry name" value="Vanillyl_alc_oxidase_C-sub2"/>
</dbReference>
<dbReference type="Proteomes" id="UP000320244">
    <property type="component" value="Unassembled WGS sequence"/>
</dbReference>
<evidence type="ECO:0000259" key="9">
    <source>
        <dbReference type="PROSITE" id="PS51387"/>
    </source>
</evidence>
<dbReference type="Pfam" id="PF13183">
    <property type="entry name" value="Fer4_8"/>
    <property type="match status" value="1"/>
</dbReference>
<evidence type="ECO:0000256" key="3">
    <source>
        <dbReference type="ARBA" id="ARBA00022723"/>
    </source>
</evidence>
<keyword evidence="7" id="KW-0411">Iron-sulfur</keyword>
<dbReference type="OrthoDB" id="9770306at2"/>
<dbReference type="Pfam" id="PF02913">
    <property type="entry name" value="FAD-oxidase_C"/>
    <property type="match status" value="1"/>
</dbReference>
<keyword evidence="4" id="KW-0274">FAD</keyword>
<dbReference type="InterPro" id="IPR017900">
    <property type="entry name" value="4Fe4S_Fe_S_CS"/>
</dbReference>
<organism evidence="10 11">
    <name type="scientific">Leekyejoonella antrihumi</name>
    <dbReference type="NCBI Taxonomy" id="1660198"/>
    <lineage>
        <taxon>Bacteria</taxon>
        <taxon>Bacillati</taxon>
        <taxon>Actinomycetota</taxon>
        <taxon>Actinomycetes</taxon>
        <taxon>Micrococcales</taxon>
        <taxon>Dermacoccaceae</taxon>
        <taxon>Leekyejoonella</taxon>
    </lineage>
</organism>
<dbReference type="AlphaFoldDB" id="A0A563DXA1"/>
<protein>
    <submittedName>
        <fullName evidence="10">FAD-binding oxidoreductase</fullName>
    </submittedName>
</protein>
<accession>A0A563DXA1</accession>
<dbReference type="PANTHER" id="PTHR11748">
    <property type="entry name" value="D-LACTATE DEHYDROGENASE"/>
    <property type="match status" value="1"/>
</dbReference>
<comment type="cofactor">
    <cofactor evidence="1">
        <name>FAD</name>
        <dbReference type="ChEBI" id="CHEBI:57692"/>
    </cofactor>
</comment>
<keyword evidence="11" id="KW-1185">Reference proteome</keyword>
<proteinExistence type="predicted"/>
<dbReference type="Pfam" id="PF01565">
    <property type="entry name" value="FAD_binding_4"/>
    <property type="match status" value="1"/>
</dbReference>
<dbReference type="Gene3D" id="1.10.45.10">
    <property type="entry name" value="Vanillyl-alcohol Oxidase, Chain A, domain 4"/>
    <property type="match status" value="1"/>
</dbReference>
<dbReference type="InterPro" id="IPR016169">
    <property type="entry name" value="FAD-bd_PCMH_sub2"/>
</dbReference>
<dbReference type="Gene3D" id="3.30.465.10">
    <property type="match status" value="1"/>
</dbReference>
<evidence type="ECO:0000256" key="6">
    <source>
        <dbReference type="ARBA" id="ARBA00023004"/>
    </source>
</evidence>
<dbReference type="InterPro" id="IPR004113">
    <property type="entry name" value="FAD-bd_oxidored_4_C"/>
</dbReference>
<dbReference type="PROSITE" id="PS51379">
    <property type="entry name" value="4FE4S_FER_2"/>
    <property type="match status" value="1"/>
</dbReference>
<dbReference type="SUPFAM" id="SSF56176">
    <property type="entry name" value="FAD-binding/transporter-associated domain-like"/>
    <property type="match status" value="1"/>
</dbReference>
<dbReference type="GO" id="GO:1903457">
    <property type="term" value="P:lactate catabolic process"/>
    <property type="evidence" value="ECO:0007669"/>
    <property type="project" value="TreeGrafter"/>
</dbReference>
<dbReference type="GO" id="GO:0004458">
    <property type="term" value="F:D-lactate dehydrogenase (cytochrome) activity"/>
    <property type="evidence" value="ECO:0007669"/>
    <property type="project" value="TreeGrafter"/>
</dbReference>
<name>A0A563DXA1_9MICO</name>
<dbReference type="InterPro" id="IPR036318">
    <property type="entry name" value="FAD-bd_PCMH-like_sf"/>
</dbReference>
<sequence length="954" mass="101865">MLSTIGVTVTTELTQALRRAGVGDVLSDGLSRAAYSSDASLYRLVPQVVVRPHERDEVLATLAVCRDAGVPLVARGGGTSIAGNSIGEGVVIDFSRYMNRVLEFDASAGAAVVQPGTVHATLQKQALAEGWRFGPDPSSHSRCTVGGMVGNNACGSRALGYGRTSDNVLALESVTAAGEVLRTRHGEDRADVVAASPVWAGLDAIAQRHLGVIRPEFARFGRQVSGYAAEHLLPENGFDVSRFLVGSEGTLTVLTEATMRLVREPSHRVLVVLGYADIYDAGDAAPSVLEFSPIAAEGLDKRIVDILTARRGPSAVPDLPRGEGWLFVEIAGDDRAEVIARAHRVADGCGALDSAVIEDLAVAATLWRVREDGAGLSSRSARDRPAHAGWEDAAVPPGRLGAYLREFDELMSAHDLTGLPYGHFGDGCLHIRIDFPLDRPDGMQGYSEFIDASADLVAKYEGSFSGEHGDGRARSGLLPKMYSPEVIALFGEVKRHFDPAGLLNPGVLVDPAAPTDYLRIPAAGRVSEPLALKYLHDGGDFAQAVHRCTGVGKCRADNSAAGGVMCPSYLATGEEKDSTRGRARVLQEMVNGSLVHGWSSPEVHDALDLCLSCKGCASDCPTGIDMASYKAEVLHQTYRHKPRPRSHYALGQLPRWVRLGGRMPKIANVMLGLGDRVGAFKRLAGVDPRRSLPELAPVTFRQWCSTHGVKTVEESDGQPDRVLLLTDTFTNHFSPEIGQAAVRVLRDAGLEPVITSRDGCCGLTWITTGQLDAARRILGKTLDDLEPAVRQGIPIVGLEPSCTAVYRSDALELLGEERAGGVARHTKTLAELLTGLDSWSPPDLSDERLTAQPHCHHHAVLGWSADAQLLKDAGADVTRLAGCCGLAGNFGVEEGHYDVSVKVAEHQLLPALRADPDATLLADGFSCRTQAEDLADRKGVHLAQILDPLHREVT</sequence>